<evidence type="ECO:0000313" key="5">
    <source>
        <dbReference type="Proteomes" id="UP001278766"/>
    </source>
</evidence>
<name>A0AAE0LQZ7_9PEZI</name>
<dbReference type="Gene3D" id="3.90.25.10">
    <property type="entry name" value="UDP-galactose 4-epimerase, domain 1"/>
    <property type="match status" value="1"/>
</dbReference>
<dbReference type="InterPro" id="IPR001509">
    <property type="entry name" value="Epimerase_deHydtase"/>
</dbReference>
<dbReference type="EMBL" id="JAUEPN010000006">
    <property type="protein sequence ID" value="KAK3293644.1"/>
    <property type="molecule type" value="Genomic_DNA"/>
</dbReference>
<dbReference type="GeneID" id="87836479"/>
<gene>
    <name evidence="4" type="ORF">B0H64DRAFT_217818</name>
</gene>
<feature type="domain" description="NAD-dependent epimerase/dehydratase" evidence="3">
    <location>
        <begin position="14"/>
        <end position="224"/>
    </location>
</feature>
<evidence type="ECO:0000313" key="4">
    <source>
        <dbReference type="EMBL" id="KAK3293644.1"/>
    </source>
</evidence>
<evidence type="ECO:0000256" key="1">
    <source>
        <dbReference type="ARBA" id="ARBA00022857"/>
    </source>
</evidence>
<protein>
    <recommendedName>
        <fullName evidence="3">NAD-dependent epimerase/dehydratase domain-containing protein</fullName>
    </recommendedName>
</protein>
<dbReference type="AlphaFoldDB" id="A0AAE0LQZ7"/>
<reference evidence="4" key="1">
    <citation type="journal article" date="2023" name="Mol. Phylogenet. Evol.">
        <title>Genome-scale phylogeny and comparative genomics of the fungal order Sordariales.</title>
        <authorList>
            <person name="Hensen N."/>
            <person name="Bonometti L."/>
            <person name="Westerberg I."/>
            <person name="Brannstrom I.O."/>
            <person name="Guillou S."/>
            <person name="Cros-Aarteil S."/>
            <person name="Calhoun S."/>
            <person name="Haridas S."/>
            <person name="Kuo A."/>
            <person name="Mondo S."/>
            <person name="Pangilinan J."/>
            <person name="Riley R."/>
            <person name="LaButti K."/>
            <person name="Andreopoulos B."/>
            <person name="Lipzen A."/>
            <person name="Chen C."/>
            <person name="Yan M."/>
            <person name="Daum C."/>
            <person name="Ng V."/>
            <person name="Clum A."/>
            <person name="Steindorff A."/>
            <person name="Ohm R.A."/>
            <person name="Martin F."/>
            <person name="Silar P."/>
            <person name="Natvig D.O."/>
            <person name="Lalanne C."/>
            <person name="Gautier V."/>
            <person name="Ament-Velasquez S.L."/>
            <person name="Kruys A."/>
            <person name="Hutchinson M.I."/>
            <person name="Powell A.J."/>
            <person name="Barry K."/>
            <person name="Miller A.N."/>
            <person name="Grigoriev I.V."/>
            <person name="Debuchy R."/>
            <person name="Gladieux P."/>
            <person name="Hiltunen Thoren M."/>
            <person name="Johannesson H."/>
        </authorList>
    </citation>
    <scope>NUCLEOTIDE SEQUENCE</scope>
    <source>
        <strain evidence="4">CBS 168.71</strain>
    </source>
</reference>
<keyword evidence="2" id="KW-0119">Carbohydrate metabolism</keyword>
<dbReference type="InterPro" id="IPR036291">
    <property type="entry name" value="NAD(P)-bd_dom_sf"/>
</dbReference>
<keyword evidence="5" id="KW-1185">Reference proteome</keyword>
<dbReference type="RefSeq" id="XP_062657158.1">
    <property type="nucleotide sequence ID" value="XM_062799531.1"/>
</dbReference>
<evidence type="ECO:0000259" key="3">
    <source>
        <dbReference type="Pfam" id="PF01370"/>
    </source>
</evidence>
<dbReference type="PANTHER" id="PTHR43103">
    <property type="entry name" value="NUCLEOSIDE-DIPHOSPHATE-SUGAR EPIMERASE"/>
    <property type="match status" value="1"/>
</dbReference>
<dbReference type="Gene3D" id="3.40.50.720">
    <property type="entry name" value="NAD(P)-binding Rossmann-like Domain"/>
    <property type="match status" value="1"/>
</dbReference>
<dbReference type="PANTHER" id="PTHR43103:SF3">
    <property type="entry name" value="ADP-L-GLYCERO-D-MANNO-HEPTOSE-6-EPIMERASE"/>
    <property type="match status" value="1"/>
</dbReference>
<sequence length="338" mass="36192">MPLPSDNQPPTKNILITGAGGLIGPLLAARLLSTPEYRLLLTDLADPIIPPNSAHPEHATTLKGDITSPDFITTLLTHDAIQPLHAVFLFHGIMSAASEANPALSLQVNVDSIRALTAALQTHHRGVRVIYASSVVVFGPPFPTPAPATKIPPSWAPTPQSTYGAHKLVSEVLLNEAHRRGGLDVVVARLPTVSVRPGKPTGAASSFLSGIIREPMHGAECVVPLCDRGFRAFLASPRTVVENLVRVLAWDRGVLPGHVRQVLFPGIAVSVQELRDALAKYGGEERLGLIKEVQDEGLERILRGWAEDFDIAESLRLGLVVDESGDGLVREYVEGLGK</sequence>
<proteinExistence type="predicted"/>
<dbReference type="SUPFAM" id="SSF51735">
    <property type="entry name" value="NAD(P)-binding Rossmann-fold domains"/>
    <property type="match status" value="1"/>
</dbReference>
<dbReference type="Pfam" id="PF01370">
    <property type="entry name" value="Epimerase"/>
    <property type="match status" value="1"/>
</dbReference>
<evidence type="ECO:0000256" key="2">
    <source>
        <dbReference type="ARBA" id="ARBA00023277"/>
    </source>
</evidence>
<organism evidence="4 5">
    <name type="scientific">Chaetomium fimeti</name>
    <dbReference type="NCBI Taxonomy" id="1854472"/>
    <lineage>
        <taxon>Eukaryota</taxon>
        <taxon>Fungi</taxon>
        <taxon>Dikarya</taxon>
        <taxon>Ascomycota</taxon>
        <taxon>Pezizomycotina</taxon>
        <taxon>Sordariomycetes</taxon>
        <taxon>Sordariomycetidae</taxon>
        <taxon>Sordariales</taxon>
        <taxon>Chaetomiaceae</taxon>
        <taxon>Chaetomium</taxon>
    </lineage>
</organism>
<reference evidence="4" key="2">
    <citation type="submission" date="2023-06" db="EMBL/GenBank/DDBJ databases">
        <authorList>
            <consortium name="Lawrence Berkeley National Laboratory"/>
            <person name="Haridas S."/>
            <person name="Hensen N."/>
            <person name="Bonometti L."/>
            <person name="Westerberg I."/>
            <person name="Brannstrom I.O."/>
            <person name="Guillou S."/>
            <person name="Cros-Aarteil S."/>
            <person name="Calhoun S."/>
            <person name="Kuo A."/>
            <person name="Mondo S."/>
            <person name="Pangilinan J."/>
            <person name="Riley R."/>
            <person name="Labutti K."/>
            <person name="Andreopoulos B."/>
            <person name="Lipzen A."/>
            <person name="Chen C."/>
            <person name="Yanf M."/>
            <person name="Daum C."/>
            <person name="Ng V."/>
            <person name="Clum A."/>
            <person name="Steindorff A."/>
            <person name="Ohm R."/>
            <person name="Martin F."/>
            <person name="Silar P."/>
            <person name="Natvig D."/>
            <person name="Lalanne C."/>
            <person name="Gautier V."/>
            <person name="Ament-Velasquez S.L."/>
            <person name="Kruys A."/>
            <person name="Hutchinson M.I."/>
            <person name="Powell A.J."/>
            <person name="Barry K."/>
            <person name="Miller A.N."/>
            <person name="Grigoriev I.V."/>
            <person name="Debuchy R."/>
            <person name="Gladieux P."/>
            <person name="Thoren M.H."/>
            <person name="Johannesson H."/>
        </authorList>
    </citation>
    <scope>NUCLEOTIDE SEQUENCE</scope>
    <source>
        <strain evidence="4">CBS 168.71</strain>
    </source>
</reference>
<accession>A0AAE0LQZ7</accession>
<keyword evidence="1" id="KW-0521">NADP</keyword>
<comment type="caution">
    <text evidence="4">The sequence shown here is derived from an EMBL/GenBank/DDBJ whole genome shotgun (WGS) entry which is preliminary data.</text>
</comment>
<dbReference type="Proteomes" id="UP001278766">
    <property type="component" value="Unassembled WGS sequence"/>
</dbReference>